<name>V5HMF6_IXORI</name>
<dbReference type="PANTHER" id="PTHR46579">
    <property type="entry name" value="F5/8 TYPE C DOMAIN-CONTAINING PROTEIN-RELATED"/>
    <property type="match status" value="1"/>
</dbReference>
<dbReference type="AlphaFoldDB" id="V5HMF6"/>
<proteinExistence type="evidence at transcript level"/>
<dbReference type="PANTHER" id="PTHR46579:SF1">
    <property type="entry name" value="F5_8 TYPE C DOMAIN-CONTAINING PROTEIN"/>
    <property type="match status" value="1"/>
</dbReference>
<feature type="non-terminal residue" evidence="1">
    <location>
        <position position="1"/>
    </location>
</feature>
<dbReference type="EMBL" id="GANP01005524">
    <property type="protein sequence ID" value="JAB78944.1"/>
    <property type="molecule type" value="mRNA"/>
</dbReference>
<reference evidence="1" key="1">
    <citation type="journal article" date="2015" name="Sci. Rep.">
        <title>Tissue- and time-dependent transcription in Ixodes ricinus salivary glands and midguts when blood feeding on the vertebrate host.</title>
        <authorList>
            <person name="Kotsyfakis M."/>
            <person name="Schwarz A."/>
            <person name="Erhart J."/>
            <person name="Ribeiro J.M."/>
        </authorList>
    </citation>
    <scope>NUCLEOTIDE SEQUENCE</scope>
    <source>
        <tissue evidence="1">Salivary gland and midgut</tissue>
    </source>
</reference>
<accession>V5HMF6</accession>
<sequence>VPPEEVKLPHGEKAYFVPLKRLIENLLRHPTFSRHFQSPLQTSNSALLKDFTDGMRVQMHPVASTQEKNTIVMLLYCDDIELANPLGMKRGRRGKLTVFYVSFVNLPPSERSKLANIFLLGVGQAKALKSLEAKHMLLQDFIATLNLLHRGCTLKTVCGEKLFFGFLLAYIGDALACHNIAGFKESFSKNVRLACRTCTVPTSEFHNFHYEIQCPLRTESQYEENLRAIEAASSKKDRTELSAQCGIKSKSVLAEIPNFSILTDLLYDPMHILLEGVIPLELTLFSKFIVREAAWMTLSQLNTALSRFCFHRQVSKSDYPRSFESDFSFPFAASSSLILHLHFLFIIDEYLPEEASEEPHCECFVLLCIITQLFLSPAISPDALGDIECLVARHNELFVQLYGSSSFKPKLHMLVHMVTQIRRFGPSHHHWTMRFESKNALPKSKKFWNFKNIPLSVANYFQMKMSSDLWLGPGQPKLSFAQCDTAPAAGVPVSLTSDFLPCGLQPNAVGQTVMSVRSAFISGVKISISDVVVFEQNDHAMFGEIETIVPWQGKIFIGVLVLVKVSYSKRLNAFILLKTPHAIVIKPDDLLYPWPLYTYAKNEAFYAITKCIHESPL</sequence>
<evidence type="ECO:0000313" key="1">
    <source>
        <dbReference type="EMBL" id="JAB78944.1"/>
    </source>
</evidence>
<organism evidence="1">
    <name type="scientific">Ixodes ricinus</name>
    <name type="common">Common tick</name>
    <name type="synonym">Acarus ricinus</name>
    <dbReference type="NCBI Taxonomy" id="34613"/>
    <lineage>
        <taxon>Eukaryota</taxon>
        <taxon>Metazoa</taxon>
        <taxon>Ecdysozoa</taxon>
        <taxon>Arthropoda</taxon>
        <taxon>Chelicerata</taxon>
        <taxon>Arachnida</taxon>
        <taxon>Acari</taxon>
        <taxon>Parasitiformes</taxon>
        <taxon>Ixodida</taxon>
        <taxon>Ixodoidea</taxon>
        <taxon>Ixodidae</taxon>
        <taxon>Ixodinae</taxon>
        <taxon>Ixodes</taxon>
    </lineage>
</organism>
<protein>
    <submittedName>
        <fullName evidence="1">Putative zinc finger protein</fullName>
    </submittedName>
</protein>